<dbReference type="RefSeq" id="WP_255922100.1">
    <property type="nucleotide sequence ID" value="NZ_JANFNG010000019.1"/>
</dbReference>
<name>A0ABT1PZR6_9ACTN</name>
<keyword evidence="1" id="KW-0472">Membrane</keyword>
<protein>
    <recommendedName>
        <fullName evidence="4">Integral membrane protein</fullName>
    </recommendedName>
</protein>
<proteinExistence type="predicted"/>
<feature type="transmembrane region" description="Helical" evidence="1">
    <location>
        <begin position="169"/>
        <end position="193"/>
    </location>
</feature>
<evidence type="ECO:0008006" key="4">
    <source>
        <dbReference type="Google" id="ProtNLM"/>
    </source>
</evidence>
<comment type="caution">
    <text evidence="2">The sequence shown here is derived from an EMBL/GenBank/DDBJ whole genome shotgun (WGS) entry which is preliminary data.</text>
</comment>
<accession>A0ABT1PZR6</accession>
<keyword evidence="3" id="KW-1185">Reference proteome</keyword>
<evidence type="ECO:0000313" key="3">
    <source>
        <dbReference type="Proteomes" id="UP001057702"/>
    </source>
</evidence>
<feature type="transmembrane region" description="Helical" evidence="1">
    <location>
        <begin position="217"/>
        <end position="240"/>
    </location>
</feature>
<feature type="transmembrane region" description="Helical" evidence="1">
    <location>
        <begin position="12"/>
        <end position="33"/>
    </location>
</feature>
<keyword evidence="1" id="KW-0812">Transmembrane</keyword>
<feature type="transmembrane region" description="Helical" evidence="1">
    <location>
        <begin position="39"/>
        <end position="59"/>
    </location>
</feature>
<sequence length="280" mass="28364">MTVPVRAGAGLRLLRAVMFSAVCVTLSAAGHSLASGGAIPLWALIAGWGGVMCFAAPLAGRERSLPGIAAALLTGELGLHLLFSAGQWCGSPSPSSGSVNSGAVVALAQRLLCNDHLLGLTPQTAARIVRQAGIAPTSAAAYVTPAASPMPGMASDGGAPGAHTMAMSLAAMCSPSMLAGHLAAAVVLGWVLWRGESALWHMVRLSARTAAQTADRFVALLPLTAVLAAIRALALLTGVLEERLAAVRTRRADDGTGRPESVKLQHSVVRRGPPAVTLAA</sequence>
<dbReference type="EMBL" id="JANFNG010000019">
    <property type="protein sequence ID" value="MCQ4083173.1"/>
    <property type="molecule type" value="Genomic_DNA"/>
</dbReference>
<evidence type="ECO:0000313" key="2">
    <source>
        <dbReference type="EMBL" id="MCQ4083173.1"/>
    </source>
</evidence>
<evidence type="ECO:0000256" key="1">
    <source>
        <dbReference type="SAM" id="Phobius"/>
    </source>
</evidence>
<dbReference type="Proteomes" id="UP001057702">
    <property type="component" value="Unassembled WGS sequence"/>
</dbReference>
<organism evidence="2 3">
    <name type="scientific">Streptomyces humicola</name>
    <dbReference type="NCBI Taxonomy" id="2953240"/>
    <lineage>
        <taxon>Bacteria</taxon>
        <taxon>Bacillati</taxon>
        <taxon>Actinomycetota</taxon>
        <taxon>Actinomycetes</taxon>
        <taxon>Kitasatosporales</taxon>
        <taxon>Streptomycetaceae</taxon>
        <taxon>Streptomyces</taxon>
    </lineage>
</organism>
<gene>
    <name evidence="2" type="ORF">NGB36_21830</name>
</gene>
<reference evidence="2" key="1">
    <citation type="submission" date="2022-06" db="EMBL/GenBank/DDBJ databases">
        <title>Draft genome sequence of Streptomyces sp. RB6PN25 isolated from peat swamp forest in Thailand.</title>
        <authorList>
            <person name="Duangmal K."/>
            <person name="Klaysubun C."/>
        </authorList>
    </citation>
    <scope>NUCLEOTIDE SEQUENCE</scope>
    <source>
        <strain evidence="2">RB6PN25</strain>
    </source>
</reference>
<keyword evidence="1" id="KW-1133">Transmembrane helix</keyword>